<sequence>MIANIMIRSAATSNSANILSFWRRNGERIQQLFHCGTVVFRISKQPKFVVRV</sequence>
<reference evidence="1" key="1">
    <citation type="journal article" date="2019" name="BMC Genomics">
        <title>A new reference genome for Sorghum bicolor reveals high levels of sequence similarity between sweet and grain genotypes: implications for the genetics of sugar metabolism.</title>
        <authorList>
            <person name="Cooper E.A."/>
            <person name="Brenton Z.W."/>
            <person name="Flinn B.S."/>
            <person name="Jenkins J."/>
            <person name="Shu S."/>
            <person name="Flowers D."/>
            <person name="Luo F."/>
            <person name="Wang Y."/>
            <person name="Xia P."/>
            <person name="Barry K."/>
            <person name="Daum C."/>
            <person name="Lipzen A."/>
            <person name="Yoshinaga Y."/>
            <person name="Schmutz J."/>
            <person name="Saski C."/>
            <person name="Vermerris W."/>
            <person name="Kresovich S."/>
        </authorList>
    </citation>
    <scope>NUCLEOTIDE SEQUENCE</scope>
</reference>
<dbReference type="EMBL" id="CM027686">
    <property type="protein sequence ID" value="KAG0523819.1"/>
    <property type="molecule type" value="Genomic_DNA"/>
</dbReference>
<dbReference type="AlphaFoldDB" id="A0A921QKV3"/>
<accession>A0A921QKV3</accession>
<organism evidence="1 2">
    <name type="scientific">Sorghum bicolor</name>
    <name type="common">Sorghum</name>
    <name type="synonym">Sorghum vulgare</name>
    <dbReference type="NCBI Taxonomy" id="4558"/>
    <lineage>
        <taxon>Eukaryota</taxon>
        <taxon>Viridiplantae</taxon>
        <taxon>Streptophyta</taxon>
        <taxon>Embryophyta</taxon>
        <taxon>Tracheophyta</taxon>
        <taxon>Spermatophyta</taxon>
        <taxon>Magnoliopsida</taxon>
        <taxon>Liliopsida</taxon>
        <taxon>Poales</taxon>
        <taxon>Poaceae</taxon>
        <taxon>PACMAD clade</taxon>
        <taxon>Panicoideae</taxon>
        <taxon>Andropogonodae</taxon>
        <taxon>Andropogoneae</taxon>
        <taxon>Sorghinae</taxon>
        <taxon>Sorghum</taxon>
    </lineage>
</organism>
<evidence type="ECO:0000313" key="2">
    <source>
        <dbReference type="Proteomes" id="UP000807115"/>
    </source>
</evidence>
<protein>
    <submittedName>
        <fullName evidence="1">Uncharacterized protein</fullName>
    </submittedName>
</protein>
<gene>
    <name evidence="1" type="ORF">BDA96_07G155600</name>
</gene>
<evidence type="ECO:0000313" key="1">
    <source>
        <dbReference type="EMBL" id="KAG0523819.1"/>
    </source>
</evidence>
<reference evidence="1" key="2">
    <citation type="submission" date="2020-10" db="EMBL/GenBank/DDBJ databases">
        <authorList>
            <person name="Cooper E.A."/>
            <person name="Brenton Z.W."/>
            <person name="Flinn B.S."/>
            <person name="Jenkins J."/>
            <person name="Shu S."/>
            <person name="Flowers D."/>
            <person name="Luo F."/>
            <person name="Wang Y."/>
            <person name="Xia P."/>
            <person name="Barry K."/>
            <person name="Daum C."/>
            <person name="Lipzen A."/>
            <person name="Yoshinaga Y."/>
            <person name="Schmutz J."/>
            <person name="Saski C."/>
            <person name="Vermerris W."/>
            <person name="Kresovich S."/>
        </authorList>
    </citation>
    <scope>NUCLEOTIDE SEQUENCE</scope>
</reference>
<proteinExistence type="predicted"/>
<comment type="caution">
    <text evidence="1">The sequence shown here is derived from an EMBL/GenBank/DDBJ whole genome shotgun (WGS) entry which is preliminary data.</text>
</comment>
<dbReference type="Proteomes" id="UP000807115">
    <property type="component" value="Chromosome 7"/>
</dbReference>
<name>A0A921QKV3_SORBI</name>